<dbReference type="Proteomes" id="UP001054897">
    <property type="component" value="Chromosome"/>
</dbReference>
<sequence length="1577" mass="167944">MKRLIQLRTLLSSAVTSTLILSAAFSHADDTEVFFGGPAIDDSVKPNVLFILDNSGSMNWRLDSNNTATGSQQSRMMVLKDAFSDIMSNTSNINVGVMVLNPRAAYGNTRYVYPVEYIDKELGGDVELVAGVPNIRQSSDDATQAISPLGSAVVDNPNLIMGVIDTTQPLPNQASSILGTTGSFFRLTSGGTEYACRLSPPSRPGNAVCTNSTMTDLNLRRSLGTMALFHFQGLNIPANATITNAYIEITPTNSPAAARRNPLINVQLQNNKTPAPLNDSNPVGTRTYQTAANIQANGWISGNRVAIDITSQFNTLKSAAPNGDPVQGMFVRLTNTSTSNENAQDYTFCANNCSTGNAPSLVVNYTVEGLAPESRMGALRFQDVSIPQGATVTSARIDFFPSAANNTPVTFEVRAERTGDASTFTNGSNLQTRAKTTAVSTWTPAPWTSQATPEPIPGPDVTALVQEVVNLGSWCGNNSMAFHITPTAGTGSRSAHSFDGAGGLQPVLTLSYTGGKDGCFNPIIEARVTTNANDGYQNNSGTVTLNQNSLPLSRNQLGIRFENLPIARGTSVMKAEVVMTPSSTVTSPNQVSRISFQNSATATAFQATSNNLSNRTTRTSESDCNINSGTGWVSGQPVTCDISSLNGALTSIFANSAWDRGNALNMFVRHTTDTSLQAVAFEDNPGQSIKLRLKLSSGGLVTTVRSHVNALVQNMTAADGTPIVPTYLDAVRYMRNEVSGRPSPIDSACQANHIVLLTDGQANNNTTAAKNAIASLTGLSCSNDASDDGERCARTLARWITENDQSSLEGNHYITTHTVGFALDASGTTASNQIKTFLREVASNGGGSFSTAENAGELSDAFNRIIQEVLATDTTFVSATAPANTFNRQDNKDELYFSLFRPSETDRWPGNLKRYRMATANGAAFIVDADGIPAIDANTGFFRSDSRSFWSADRDGGSIVLGGAASRLPASGSRLLLTNVTPNSNALTAIATGNTALTADKFGAANADERSELISYIRGLDPATNNERRALGDPLHATPSLVTYACNTYDSSRRCTNEDQGVVIGSNEGFIQLFDTSNGVERFAFMPEPLLANVRQLRLDAKSTTLKPRRYGMDNTVVVWANDVNGNGVIYGGVNPADRSGPLLTGLNPNEFVYAYATMGRGGRDIYALDITNRNSPQLLWKIQGGVTAGFEQLGQTWSAPVRTKIQVGSTIKDVLIFGGGYDPNQDNVSERTVDTMGNAVYIVDAVTGAKIWSASSAAGHDATLSRMRYSIPSRVSVIGLRPDANGNAVIDSQGLAGQFFVGDMGGQIWRFHINNGSSGASLVSPAGSGGNGVFADVGGAGTAAARRFYHEAELALLNVGNTRVLTVNIGSGYRGHPLDKNIQDRFYSFRTDKLIKGTASESTFTEGNLYDATANLAQTGNATEKAAAEQQFSSTNGGWYIRLTAQGEKVLSRPLVADGMVLFSTYEPRSNSNSCKASLGISRAYTVMLKNAAAISTTRYVETNATSLPSNPQIYCAGNACWVYHDPSQLVPTPTGGNNPPDACATSANPEKCRCDNNPQCIWMPVTPRLYWIDEE</sequence>
<feature type="chain" id="PRO_5046329223" evidence="1">
    <location>
        <begin position="29"/>
        <end position="1577"/>
    </location>
</feature>
<evidence type="ECO:0000313" key="3">
    <source>
        <dbReference type="Proteomes" id="UP001054897"/>
    </source>
</evidence>
<dbReference type="GeneID" id="300080311"/>
<reference evidence="2" key="1">
    <citation type="submission" date="2022-06" db="EMBL/GenBank/DDBJ databases">
        <title>Complete genome of Pseudomonas hydrolytica DSWY01T.</title>
        <authorList>
            <person name="Jung J."/>
            <person name="Jeon C.O."/>
        </authorList>
    </citation>
    <scope>NUCLEOTIDE SEQUENCE</scope>
    <source>
        <strain evidence="2">DSWY01</strain>
    </source>
</reference>
<dbReference type="RefSeq" id="WP_129483936.1">
    <property type="nucleotide sequence ID" value="NZ_CP099397.1"/>
</dbReference>
<dbReference type="InterPro" id="IPR036465">
    <property type="entry name" value="vWFA_dom_sf"/>
</dbReference>
<dbReference type="EMBL" id="CP099397">
    <property type="protein sequence ID" value="USR40805.1"/>
    <property type="molecule type" value="Genomic_DNA"/>
</dbReference>
<evidence type="ECO:0000256" key="1">
    <source>
        <dbReference type="SAM" id="SignalP"/>
    </source>
</evidence>
<keyword evidence="1" id="KW-0732">Signal</keyword>
<feature type="signal peptide" evidence="1">
    <location>
        <begin position="1"/>
        <end position="28"/>
    </location>
</feature>
<accession>A0ABY5AB14</accession>
<organism evidence="2 3">
    <name type="scientific">Ectopseudomonas hydrolytica</name>
    <dbReference type="NCBI Taxonomy" id="2493633"/>
    <lineage>
        <taxon>Bacteria</taxon>
        <taxon>Pseudomonadati</taxon>
        <taxon>Pseudomonadota</taxon>
        <taxon>Gammaproteobacteria</taxon>
        <taxon>Pseudomonadales</taxon>
        <taxon>Pseudomonadaceae</taxon>
        <taxon>Ectopseudomonas</taxon>
    </lineage>
</organism>
<dbReference type="SUPFAM" id="SSF53300">
    <property type="entry name" value="vWA-like"/>
    <property type="match status" value="2"/>
</dbReference>
<protein>
    <submittedName>
        <fullName evidence="2">Pilus assembly protein PilY</fullName>
    </submittedName>
</protein>
<name>A0ABY5AB14_9GAMM</name>
<evidence type="ECO:0000313" key="2">
    <source>
        <dbReference type="EMBL" id="USR40805.1"/>
    </source>
</evidence>
<gene>
    <name evidence="2" type="ORF">L1F06_005010</name>
</gene>
<keyword evidence="3" id="KW-1185">Reference proteome</keyword>
<proteinExistence type="predicted"/>
<dbReference type="Gene3D" id="3.40.50.410">
    <property type="entry name" value="von Willebrand factor, type A domain"/>
    <property type="match status" value="2"/>
</dbReference>